<dbReference type="InterPro" id="IPR010987">
    <property type="entry name" value="Glutathione-S-Trfase_C-like"/>
</dbReference>
<proteinExistence type="evidence at transcript level"/>
<dbReference type="PROSITE" id="PS50404">
    <property type="entry name" value="GST_NTER"/>
    <property type="match status" value="1"/>
</dbReference>
<protein>
    <recommendedName>
        <fullName evidence="3">glutathione transferase</fullName>
        <ecNumber evidence="3">2.5.1.18</ecNumber>
    </recommendedName>
    <alternativeName>
        <fullName evidence="6">GST class-zeta</fullName>
    </alternativeName>
</protein>
<evidence type="ECO:0000256" key="1">
    <source>
        <dbReference type="ARBA" id="ARBA00003701"/>
    </source>
</evidence>
<organism evidence="9">
    <name type="scientific">Tamarix hispida</name>
    <dbReference type="NCBI Taxonomy" id="189793"/>
    <lineage>
        <taxon>Eukaryota</taxon>
        <taxon>Viridiplantae</taxon>
        <taxon>Streptophyta</taxon>
        <taxon>Embryophyta</taxon>
        <taxon>Tracheophyta</taxon>
        <taxon>Spermatophyta</taxon>
        <taxon>Magnoliopsida</taxon>
        <taxon>eudicotyledons</taxon>
        <taxon>Gunneridae</taxon>
        <taxon>Pentapetalae</taxon>
        <taxon>Caryophyllales</taxon>
        <taxon>Tamaricaceae</taxon>
        <taxon>Tamarix</taxon>
    </lineage>
</organism>
<comment type="similarity">
    <text evidence="2">Belongs to the GST superfamily. Zeta family.</text>
</comment>
<evidence type="ECO:0000313" key="9">
    <source>
        <dbReference type="EMBL" id="AGS42235.1"/>
    </source>
</evidence>
<accession>S5TCC2</accession>
<dbReference type="PANTHER" id="PTHR42673">
    <property type="entry name" value="MALEYLACETOACETATE ISOMERASE"/>
    <property type="match status" value="1"/>
</dbReference>
<evidence type="ECO:0000256" key="2">
    <source>
        <dbReference type="ARBA" id="ARBA00010007"/>
    </source>
</evidence>
<dbReference type="InterPro" id="IPR040079">
    <property type="entry name" value="Glutathione_S-Trfase"/>
</dbReference>
<reference evidence="9" key="1">
    <citation type="submission" date="2013-04" db="EMBL/GenBank/DDBJ databases">
        <title>Over expression of the ThGSTZ1 from Tamarix hispida enhances drought and salinity tolerance by enhancing reactive oxygen species scavenging in Arabidopsis plants.</title>
        <authorList>
            <person name="Yang G.Y."/>
            <person name="Gao C.Q."/>
        </authorList>
    </citation>
    <scope>NUCLEOTIDE SEQUENCE</scope>
</reference>
<dbReference type="InterPro" id="IPR005955">
    <property type="entry name" value="GST_Zeta"/>
</dbReference>
<dbReference type="SFLD" id="SFLDG00358">
    <property type="entry name" value="Main_(cytGST)"/>
    <property type="match status" value="1"/>
</dbReference>
<dbReference type="SUPFAM" id="SSF52833">
    <property type="entry name" value="Thioredoxin-like"/>
    <property type="match status" value="1"/>
</dbReference>
<dbReference type="NCBIfam" id="TIGR01262">
    <property type="entry name" value="maiA"/>
    <property type="match status" value="1"/>
</dbReference>
<dbReference type="SUPFAM" id="SSF47616">
    <property type="entry name" value="GST C-terminal domain-like"/>
    <property type="match status" value="1"/>
</dbReference>
<dbReference type="FunFam" id="1.20.1050.10:FF:000017">
    <property type="entry name" value="Maleylacetoacetate isomerase"/>
    <property type="match status" value="1"/>
</dbReference>
<evidence type="ECO:0000256" key="4">
    <source>
        <dbReference type="ARBA" id="ARBA00022679"/>
    </source>
</evidence>
<dbReference type="CDD" id="cd03042">
    <property type="entry name" value="GST_N_Zeta"/>
    <property type="match status" value="1"/>
</dbReference>
<dbReference type="GO" id="GO:0009407">
    <property type="term" value="P:toxin catabolic process"/>
    <property type="evidence" value="ECO:0007669"/>
    <property type="project" value="UniProtKB-ARBA"/>
</dbReference>
<feature type="domain" description="GST C-terminal" evidence="8">
    <location>
        <begin position="93"/>
        <end position="218"/>
    </location>
</feature>
<dbReference type="InterPro" id="IPR004046">
    <property type="entry name" value="GST_C"/>
</dbReference>
<name>S5TCC2_9CARY</name>
<comment type="catalytic activity">
    <reaction evidence="5">
        <text>RX + glutathione = an S-substituted glutathione + a halide anion + H(+)</text>
        <dbReference type="Rhea" id="RHEA:16437"/>
        <dbReference type="ChEBI" id="CHEBI:15378"/>
        <dbReference type="ChEBI" id="CHEBI:16042"/>
        <dbReference type="ChEBI" id="CHEBI:17792"/>
        <dbReference type="ChEBI" id="CHEBI:57925"/>
        <dbReference type="ChEBI" id="CHEBI:90779"/>
        <dbReference type="EC" id="2.5.1.18"/>
    </reaction>
</comment>
<dbReference type="InterPro" id="IPR004045">
    <property type="entry name" value="Glutathione_S-Trfase_N"/>
</dbReference>
<dbReference type="GO" id="GO:0016034">
    <property type="term" value="F:maleylacetoacetate isomerase activity"/>
    <property type="evidence" value="ECO:0007669"/>
    <property type="project" value="TreeGrafter"/>
</dbReference>
<dbReference type="SFLD" id="SFLDS00019">
    <property type="entry name" value="Glutathione_Transferase_(cytos"/>
    <property type="match status" value="1"/>
</dbReference>
<dbReference type="AlphaFoldDB" id="S5TCC2"/>
<dbReference type="GO" id="GO:0006749">
    <property type="term" value="P:glutathione metabolic process"/>
    <property type="evidence" value="ECO:0007669"/>
    <property type="project" value="TreeGrafter"/>
</dbReference>
<feature type="domain" description="GST N-terminal" evidence="7">
    <location>
        <begin position="7"/>
        <end position="88"/>
    </location>
</feature>
<evidence type="ECO:0000259" key="8">
    <source>
        <dbReference type="PROSITE" id="PS50405"/>
    </source>
</evidence>
<dbReference type="Gene3D" id="1.20.1050.10">
    <property type="match status" value="1"/>
</dbReference>
<dbReference type="PANTHER" id="PTHR42673:SF4">
    <property type="entry name" value="MALEYLACETOACETATE ISOMERASE"/>
    <property type="match status" value="1"/>
</dbReference>
<sequence>MEETPKSGMKLYSYWKSTCACRVRIALNLKGLKYEYKAVDLLKGEHHSPEFSELNPLGFVPVLVDEDIVLADSFAILMYMEEKYPERPLLPQELQRRAINYQAANIVSSSIQPHQNLTLLNYIEEKLGAEEMYLWAQNQIKKGFSALEKLLSNHAGRYATGDDIALADVFLAPQTDAAIKTYNINMDEFPLLKRLNHMYGETPAFQDAMPEKQPDSPDNVK</sequence>
<dbReference type="Pfam" id="PF02798">
    <property type="entry name" value="GST_N"/>
    <property type="match status" value="1"/>
</dbReference>
<evidence type="ECO:0000256" key="5">
    <source>
        <dbReference type="ARBA" id="ARBA00047960"/>
    </source>
</evidence>
<dbReference type="EMBL" id="KC904973">
    <property type="protein sequence ID" value="AGS42235.1"/>
    <property type="molecule type" value="mRNA"/>
</dbReference>
<evidence type="ECO:0000256" key="6">
    <source>
        <dbReference type="ARBA" id="ARBA00077048"/>
    </source>
</evidence>
<keyword evidence="4 9" id="KW-0808">Transferase</keyword>
<dbReference type="InterPro" id="IPR036249">
    <property type="entry name" value="Thioredoxin-like_sf"/>
</dbReference>
<dbReference type="GO" id="GO:0006559">
    <property type="term" value="P:L-phenylalanine catabolic process"/>
    <property type="evidence" value="ECO:0007669"/>
    <property type="project" value="TreeGrafter"/>
</dbReference>
<dbReference type="InterPro" id="IPR034330">
    <property type="entry name" value="GST_Zeta_C"/>
</dbReference>
<dbReference type="CDD" id="cd03191">
    <property type="entry name" value="GST_C_Zeta"/>
    <property type="match status" value="1"/>
</dbReference>
<dbReference type="Pfam" id="PF14497">
    <property type="entry name" value="GST_C_3"/>
    <property type="match status" value="1"/>
</dbReference>
<dbReference type="GO" id="GO:0005737">
    <property type="term" value="C:cytoplasm"/>
    <property type="evidence" value="ECO:0007669"/>
    <property type="project" value="InterPro"/>
</dbReference>
<comment type="function">
    <text evidence="1">Conjugation of reduced glutathione to a wide number of exogenous and endogenous hydrophobic electrophiles.</text>
</comment>
<dbReference type="Gene3D" id="3.40.30.10">
    <property type="entry name" value="Glutaredoxin"/>
    <property type="match status" value="1"/>
</dbReference>
<dbReference type="EC" id="2.5.1.18" evidence="3"/>
<evidence type="ECO:0000256" key="3">
    <source>
        <dbReference type="ARBA" id="ARBA00012452"/>
    </source>
</evidence>
<dbReference type="InterPro" id="IPR036282">
    <property type="entry name" value="Glutathione-S-Trfase_C_sf"/>
</dbReference>
<dbReference type="PROSITE" id="PS50405">
    <property type="entry name" value="GST_CTER"/>
    <property type="match status" value="1"/>
</dbReference>
<dbReference type="GO" id="GO:0004364">
    <property type="term" value="F:glutathione transferase activity"/>
    <property type="evidence" value="ECO:0007669"/>
    <property type="project" value="UniProtKB-EC"/>
</dbReference>
<evidence type="ECO:0000259" key="7">
    <source>
        <dbReference type="PROSITE" id="PS50404"/>
    </source>
</evidence>
<dbReference type="FunFam" id="3.40.30.10:FF:000100">
    <property type="entry name" value="Glutathione S-transferase Z1"/>
    <property type="match status" value="1"/>
</dbReference>
<dbReference type="InterPro" id="IPR034333">
    <property type="entry name" value="GST_Zeta_N"/>
</dbReference>
<gene>
    <name evidence="9" type="primary">GSTZ1</name>
</gene>